<evidence type="ECO:0000256" key="4">
    <source>
        <dbReference type="ARBA" id="ARBA00023008"/>
    </source>
</evidence>
<reference evidence="7" key="1">
    <citation type="submission" date="2020-02" db="EMBL/GenBank/DDBJ databases">
        <authorList>
            <person name="Meier V. D."/>
        </authorList>
    </citation>
    <scope>NUCLEOTIDE SEQUENCE</scope>
    <source>
        <strain evidence="7">AVDCRST_MAG46</strain>
    </source>
</reference>
<evidence type="ECO:0000256" key="1">
    <source>
        <dbReference type="ARBA" id="ARBA00004196"/>
    </source>
</evidence>
<dbReference type="GO" id="GO:0005507">
    <property type="term" value="F:copper ion binding"/>
    <property type="evidence" value="ECO:0007669"/>
    <property type="project" value="InterPro"/>
</dbReference>
<dbReference type="SUPFAM" id="SSF81296">
    <property type="entry name" value="E set domains"/>
    <property type="match status" value="1"/>
</dbReference>
<sequence length="188" mass="19509">MNSAARPAHTSLRGWLVLALLLSVVLTVLLPAQPASAHSTLESSTPAAGAHIAAMPTTIELTFVGAVEEADATVVLADDNGDDWTANAPVVDATRVSSLVRPDVPDGRYEIRWAVTSLDGARMSGVVRFALGQVDDETDPFDAVLTGTHVAWILGAAGVVVGALLGAIVHGLVTVYGRRSARAPVERV</sequence>
<name>A0A6J4LI25_9ACTN</name>
<dbReference type="GO" id="GO:0046688">
    <property type="term" value="P:response to copper ion"/>
    <property type="evidence" value="ECO:0007669"/>
    <property type="project" value="InterPro"/>
</dbReference>
<keyword evidence="3" id="KW-0732">Signal</keyword>
<evidence type="ECO:0000256" key="5">
    <source>
        <dbReference type="SAM" id="Phobius"/>
    </source>
</evidence>
<keyword evidence="4" id="KW-0186">Copper</keyword>
<dbReference type="Pfam" id="PF04234">
    <property type="entry name" value="CopC"/>
    <property type="match status" value="1"/>
</dbReference>
<dbReference type="InterPro" id="IPR007348">
    <property type="entry name" value="CopC_dom"/>
</dbReference>
<dbReference type="InterPro" id="IPR014755">
    <property type="entry name" value="Cu-Rt/internalin_Ig-like"/>
</dbReference>
<evidence type="ECO:0000313" key="7">
    <source>
        <dbReference type="EMBL" id="CAA9332808.1"/>
    </source>
</evidence>
<dbReference type="PANTHER" id="PTHR34820:SF4">
    <property type="entry name" value="INNER MEMBRANE PROTEIN YEBZ"/>
    <property type="match status" value="1"/>
</dbReference>
<gene>
    <name evidence="7" type="ORF">AVDCRST_MAG46-1518</name>
</gene>
<feature type="domain" description="CopC" evidence="6">
    <location>
        <begin position="38"/>
        <end position="130"/>
    </location>
</feature>
<dbReference type="GO" id="GO:0042597">
    <property type="term" value="C:periplasmic space"/>
    <property type="evidence" value="ECO:0007669"/>
    <property type="project" value="InterPro"/>
</dbReference>
<proteinExistence type="predicted"/>
<accession>A0A6J4LI25</accession>
<feature type="transmembrane region" description="Helical" evidence="5">
    <location>
        <begin position="150"/>
        <end position="173"/>
    </location>
</feature>
<dbReference type="AlphaFoldDB" id="A0A6J4LI25"/>
<evidence type="ECO:0000259" key="6">
    <source>
        <dbReference type="Pfam" id="PF04234"/>
    </source>
</evidence>
<dbReference type="PANTHER" id="PTHR34820">
    <property type="entry name" value="INNER MEMBRANE PROTEIN YEBZ"/>
    <property type="match status" value="1"/>
</dbReference>
<keyword evidence="5" id="KW-0812">Transmembrane</keyword>
<dbReference type="GO" id="GO:0006825">
    <property type="term" value="P:copper ion transport"/>
    <property type="evidence" value="ECO:0007669"/>
    <property type="project" value="InterPro"/>
</dbReference>
<protein>
    <recommendedName>
        <fullName evidence="6">CopC domain-containing protein</fullName>
    </recommendedName>
</protein>
<organism evidence="7">
    <name type="scientific">uncultured Nocardioidaceae bacterium</name>
    <dbReference type="NCBI Taxonomy" id="253824"/>
    <lineage>
        <taxon>Bacteria</taxon>
        <taxon>Bacillati</taxon>
        <taxon>Actinomycetota</taxon>
        <taxon>Actinomycetes</taxon>
        <taxon>Propionibacteriales</taxon>
        <taxon>Nocardioidaceae</taxon>
        <taxon>environmental samples</taxon>
    </lineage>
</organism>
<dbReference type="InterPro" id="IPR014756">
    <property type="entry name" value="Ig_E-set"/>
</dbReference>
<dbReference type="Gene3D" id="2.60.40.1220">
    <property type="match status" value="1"/>
</dbReference>
<evidence type="ECO:0000256" key="2">
    <source>
        <dbReference type="ARBA" id="ARBA00022723"/>
    </source>
</evidence>
<keyword evidence="5" id="KW-0472">Membrane</keyword>
<keyword evidence="5" id="KW-1133">Transmembrane helix</keyword>
<dbReference type="GO" id="GO:0005886">
    <property type="term" value="C:plasma membrane"/>
    <property type="evidence" value="ECO:0007669"/>
    <property type="project" value="TreeGrafter"/>
</dbReference>
<dbReference type="EMBL" id="CADCUD010000095">
    <property type="protein sequence ID" value="CAA9332808.1"/>
    <property type="molecule type" value="Genomic_DNA"/>
</dbReference>
<keyword evidence="2" id="KW-0479">Metal-binding</keyword>
<comment type="subcellular location">
    <subcellularLocation>
        <location evidence="1">Cell envelope</location>
    </subcellularLocation>
</comment>
<dbReference type="InterPro" id="IPR032694">
    <property type="entry name" value="CopC/D"/>
</dbReference>
<evidence type="ECO:0000256" key="3">
    <source>
        <dbReference type="ARBA" id="ARBA00022729"/>
    </source>
</evidence>
<dbReference type="GO" id="GO:0030313">
    <property type="term" value="C:cell envelope"/>
    <property type="evidence" value="ECO:0007669"/>
    <property type="project" value="UniProtKB-SubCell"/>
</dbReference>